<sequence>MQRFAVSAFAITAAAPAAAHEGLHLHPHATSPVWLGLMIGGLILGCVALWAGSGK</sequence>
<gene>
    <name evidence="2" type="ORF">BXY66_3046</name>
</gene>
<dbReference type="AlphaFoldDB" id="A0A4R1N3Z7"/>
<feature type="transmembrane region" description="Helical" evidence="1">
    <location>
        <begin position="29"/>
        <end position="51"/>
    </location>
</feature>
<keyword evidence="1" id="KW-0472">Membrane</keyword>
<keyword evidence="3" id="KW-1185">Reference proteome</keyword>
<evidence type="ECO:0000313" key="2">
    <source>
        <dbReference type="EMBL" id="TCL00405.1"/>
    </source>
</evidence>
<protein>
    <recommendedName>
        <fullName evidence="4">Peptidase M23</fullName>
    </recommendedName>
</protein>
<dbReference type="Proteomes" id="UP000295673">
    <property type="component" value="Unassembled WGS sequence"/>
</dbReference>
<proteinExistence type="predicted"/>
<keyword evidence="1" id="KW-0812">Transmembrane</keyword>
<dbReference type="EMBL" id="SMGR01000003">
    <property type="protein sequence ID" value="TCL00405.1"/>
    <property type="molecule type" value="Genomic_DNA"/>
</dbReference>
<reference evidence="2 3" key="1">
    <citation type="submission" date="2019-03" db="EMBL/GenBank/DDBJ databases">
        <title>Genomic Encyclopedia of Archaeal and Bacterial Type Strains, Phase II (KMG-II): from individual species to whole genera.</title>
        <authorList>
            <person name="Goeker M."/>
        </authorList>
    </citation>
    <scope>NUCLEOTIDE SEQUENCE [LARGE SCALE GENOMIC DNA]</scope>
    <source>
        <strain evidence="2 3">DSM 26433</strain>
    </source>
</reference>
<organism evidence="2 3">
    <name type="scientific">Shimia isoporae</name>
    <dbReference type="NCBI Taxonomy" id="647720"/>
    <lineage>
        <taxon>Bacteria</taxon>
        <taxon>Pseudomonadati</taxon>
        <taxon>Pseudomonadota</taxon>
        <taxon>Alphaproteobacteria</taxon>
        <taxon>Rhodobacterales</taxon>
        <taxon>Roseobacteraceae</taxon>
    </lineage>
</organism>
<name>A0A4R1N3Z7_9RHOB</name>
<evidence type="ECO:0000256" key="1">
    <source>
        <dbReference type="SAM" id="Phobius"/>
    </source>
</evidence>
<evidence type="ECO:0000313" key="3">
    <source>
        <dbReference type="Proteomes" id="UP000295673"/>
    </source>
</evidence>
<evidence type="ECO:0008006" key="4">
    <source>
        <dbReference type="Google" id="ProtNLM"/>
    </source>
</evidence>
<comment type="caution">
    <text evidence="2">The sequence shown here is derived from an EMBL/GenBank/DDBJ whole genome shotgun (WGS) entry which is preliminary data.</text>
</comment>
<dbReference type="RefSeq" id="WP_165929200.1">
    <property type="nucleotide sequence ID" value="NZ_SMGR01000003.1"/>
</dbReference>
<accession>A0A4R1N3Z7</accession>
<keyword evidence="1" id="KW-1133">Transmembrane helix</keyword>